<dbReference type="EMBL" id="AHZP02001218">
    <property type="protein sequence ID" value="KYK68034.1"/>
    <property type="molecule type" value="Genomic_DNA"/>
</dbReference>
<evidence type="ECO:0000313" key="3">
    <source>
        <dbReference type="Proteomes" id="UP000075225"/>
    </source>
</evidence>
<feature type="non-terminal residue" evidence="2">
    <location>
        <position position="21"/>
    </location>
</feature>
<name>A0A151HFE0_TOXGO</name>
<sequence length="21" mass="2644">TRHDPGAVRRLRRRRRSRQTL</sequence>
<dbReference type="Proteomes" id="UP000075225">
    <property type="component" value="Unassembled WGS sequence"/>
</dbReference>
<dbReference type="VEuPathDB" id="ToxoDB:TGPRC2_215090B"/>
<feature type="compositionally biased region" description="Basic residues" evidence="1">
    <location>
        <begin position="9"/>
        <end position="21"/>
    </location>
</feature>
<feature type="non-terminal residue" evidence="2">
    <location>
        <position position="1"/>
    </location>
</feature>
<protein>
    <submittedName>
        <fullName evidence="2">Putative ATP binding protein</fullName>
    </submittedName>
</protein>
<reference evidence="3" key="1">
    <citation type="submission" date="2016-03" db="EMBL/GenBank/DDBJ databases">
        <authorList>
            <person name="Sibley D."/>
            <person name="Venepally P."/>
            <person name="Karamycheva S."/>
            <person name="Hadjithomas M."/>
            <person name="Khan A."/>
            <person name="Brunk B."/>
            <person name="Roos D."/>
            <person name="Caler E."/>
            <person name="Lorenzi H."/>
        </authorList>
    </citation>
    <scope>NUCLEOTIDE SEQUENCE [LARGE SCALE GENOMIC DNA]</scope>
    <source>
        <strain evidence="3">TgCatPRC2</strain>
    </source>
</reference>
<evidence type="ECO:0000313" key="2">
    <source>
        <dbReference type="EMBL" id="KYK68034.1"/>
    </source>
</evidence>
<evidence type="ECO:0000256" key="1">
    <source>
        <dbReference type="SAM" id="MobiDB-lite"/>
    </source>
</evidence>
<feature type="region of interest" description="Disordered" evidence="1">
    <location>
        <begin position="1"/>
        <end position="21"/>
    </location>
</feature>
<dbReference type="AlphaFoldDB" id="A0A151HFE0"/>
<proteinExistence type="predicted"/>
<gene>
    <name evidence="2" type="ORF">TGPRC2_215090B</name>
</gene>
<comment type="caution">
    <text evidence="2">The sequence shown here is derived from an EMBL/GenBank/DDBJ whole genome shotgun (WGS) entry which is preliminary data.</text>
</comment>
<accession>A0A151HFE0</accession>
<organism evidence="2 3">
    <name type="scientific">Toxoplasma gondii TgCatPRC2</name>
    <dbReference type="NCBI Taxonomy" id="1130821"/>
    <lineage>
        <taxon>Eukaryota</taxon>
        <taxon>Sar</taxon>
        <taxon>Alveolata</taxon>
        <taxon>Apicomplexa</taxon>
        <taxon>Conoidasida</taxon>
        <taxon>Coccidia</taxon>
        <taxon>Eucoccidiorida</taxon>
        <taxon>Eimeriorina</taxon>
        <taxon>Sarcocystidae</taxon>
        <taxon>Toxoplasma</taxon>
    </lineage>
</organism>